<dbReference type="RefSeq" id="WP_213161880.1">
    <property type="nucleotide sequence ID" value="NZ_CP058214.1"/>
</dbReference>
<dbReference type="Proteomes" id="UP000593594">
    <property type="component" value="Chromosome"/>
</dbReference>
<proteinExistence type="predicted"/>
<accession>A0A7S8C7B0</accession>
<feature type="transmembrane region" description="Helical" evidence="1">
    <location>
        <begin position="134"/>
        <end position="155"/>
    </location>
</feature>
<keyword evidence="1" id="KW-0472">Membrane</keyword>
<feature type="transmembrane region" description="Helical" evidence="1">
    <location>
        <begin position="60"/>
        <end position="81"/>
    </location>
</feature>
<keyword evidence="1" id="KW-0812">Transmembrane</keyword>
<evidence type="ECO:0000313" key="3">
    <source>
        <dbReference type="Proteomes" id="UP000593594"/>
    </source>
</evidence>
<organism evidence="2 3">
    <name type="scientific">Kaustia mangrovi</name>
    <dbReference type="NCBI Taxonomy" id="2593653"/>
    <lineage>
        <taxon>Bacteria</taxon>
        <taxon>Pseudomonadati</taxon>
        <taxon>Pseudomonadota</taxon>
        <taxon>Alphaproteobacteria</taxon>
        <taxon>Hyphomicrobiales</taxon>
        <taxon>Parvibaculaceae</taxon>
        <taxon>Kaustia</taxon>
    </lineage>
</organism>
<evidence type="ECO:0000313" key="2">
    <source>
        <dbReference type="EMBL" id="QPC44509.1"/>
    </source>
</evidence>
<gene>
    <name evidence="2" type="ORF">HW532_18490</name>
</gene>
<evidence type="ECO:0000256" key="1">
    <source>
        <dbReference type="SAM" id="Phobius"/>
    </source>
</evidence>
<protein>
    <submittedName>
        <fullName evidence="2">Uncharacterized protein</fullName>
    </submittedName>
</protein>
<dbReference type="EMBL" id="CP058214">
    <property type="protein sequence ID" value="QPC44509.1"/>
    <property type="molecule type" value="Genomic_DNA"/>
</dbReference>
<feature type="transmembrane region" description="Helical" evidence="1">
    <location>
        <begin position="93"/>
        <end position="114"/>
    </location>
</feature>
<name>A0A7S8C7B0_9HYPH</name>
<sequence>MTDFLTCLGDILTRWPALDVALAVAWWWWISRAWRGAPAPPDGEKTDERQLGAMVIQGQVNGIITGCSIIIAGAGTFFAIAQKASGGFVSTHIAWAGTWAVFGLIVALYTTAILPPKVPRYNVVRDKATSLACAMALFFPLAAGLRFAAGLWTYLQ</sequence>
<feature type="transmembrane region" description="Helical" evidence="1">
    <location>
        <begin position="12"/>
        <end position="30"/>
    </location>
</feature>
<dbReference type="AlphaFoldDB" id="A0A7S8C7B0"/>
<keyword evidence="3" id="KW-1185">Reference proteome</keyword>
<dbReference type="KEGG" id="kmn:HW532_18490"/>
<keyword evidence="1" id="KW-1133">Transmembrane helix</keyword>
<reference evidence="2 3" key="1">
    <citation type="submission" date="2020-06" db="EMBL/GenBank/DDBJ databases">
        <title>Genome sequence of 2 isolates from Red Sea Mangroves.</title>
        <authorList>
            <person name="Sefrji F."/>
            <person name="Michoud G."/>
            <person name="Merlino G."/>
            <person name="Daffonchio D."/>
        </authorList>
    </citation>
    <scope>NUCLEOTIDE SEQUENCE [LARGE SCALE GENOMIC DNA]</scope>
    <source>
        <strain evidence="2 3">R1DC25</strain>
    </source>
</reference>